<keyword evidence="1" id="KW-0732">Signal</keyword>
<evidence type="ECO:0000313" key="3">
    <source>
        <dbReference type="Proteomes" id="UP000620139"/>
    </source>
</evidence>
<reference evidence="2" key="1">
    <citation type="submission" date="2020-12" db="EMBL/GenBank/DDBJ databases">
        <title>The genome sequence of Inhella sp. 4Y17.</title>
        <authorList>
            <person name="Liu Y."/>
        </authorList>
    </citation>
    <scope>NUCLEOTIDE SEQUENCE</scope>
    <source>
        <strain evidence="2">4Y10</strain>
    </source>
</reference>
<feature type="chain" id="PRO_5036827995" evidence="1">
    <location>
        <begin position="20"/>
        <end position="174"/>
    </location>
</feature>
<dbReference type="EMBL" id="JAEDAL010000002">
    <property type="protein sequence ID" value="MBH9552770.1"/>
    <property type="molecule type" value="Genomic_DNA"/>
</dbReference>
<dbReference type="SMART" id="SM00855">
    <property type="entry name" value="PGAM"/>
    <property type="match status" value="1"/>
</dbReference>
<dbReference type="CDD" id="cd07040">
    <property type="entry name" value="HP"/>
    <property type="match status" value="1"/>
</dbReference>
<comment type="caution">
    <text evidence="2">The sequence shown here is derived from an EMBL/GenBank/DDBJ whole genome shotgun (WGS) entry which is preliminary data.</text>
</comment>
<gene>
    <name evidence="2" type="ORF">I7X43_07875</name>
</gene>
<dbReference type="RefSeq" id="WP_198100351.1">
    <property type="nucleotide sequence ID" value="NZ_JAEDAL010000002.1"/>
</dbReference>
<name>A0A931NE04_9BURK</name>
<dbReference type="Proteomes" id="UP000620139">
    <property type="component" value="Unassembled WGS sequence"/>
</dbReference>
<organism evidence="2 3">
    <name type="scientific">Inhella gelatinilytica</name>
    <dbReference type="NCBI Taxonomy" id="2795030"/>
    <lineage>
        <taxon>Bacteria</taxon>
        <taxon>Pseudomonadati</taxon>
        <taxon>Pseudomonadota</taxon>
        <taxon>Betaproteobacteria</taxon>
        <taxon>Burkholderiales</taxon>
        <taxon>Sphaerotilaceae</taxon>
        <taxon>Inhella</taxon>
    </lineage>
</organism>
<sequence length="174" mass="18068">MLKPLALLLLTLQALYAAAEPTQVIVVRHAERAAEPRDDPPLSPEGVARAELLAEMLQAANVTAIVTTAYRRTQETAAPLAKKRGLAPTIIPVRRGELPAHIAEVAAAVRQASGAVLVVGHSNTVTEIVAALSGSKPSPLCETSFSNLFVLSPNAPALQLKFGKPDAAAAAGCQ</sequence>
<dbReference type="AlphaFoldDB" id="A0A931NE04"/>
<dbReference type="InterPro" id="IPR029033">
    <property type="entry name" value="His_PPase_superfam"/>
</dbReference>
<accession>A0A931NE04</accession>
<evidence type="ECO:0000313" key="2">
    <source>
        <dbReference type="EMBL" id="MBH9552770.1"/>
    </source>
</evidence>
<dbReference type="SUPFAM" id="SSF53254">
    <property type="entry name" value="Phosphoglycerate mutase-like"/>
    <property type="match status" value="1"/>
</dbReference>
<dbReference type="Gene3D" id="3.40.50.1240">
    <property type="entry name" value="Phosphoglycerate mutase-like"/>
    <property type="match status" value="1"/>
</dbReference>
<dbReference type="Pfam" id="PF00300">
    <property type="entry name" value="His_Phos_1"/>
    <property type="match status" value="1"/>
</dbReference>
<proteinExistence type="predicted"/>
<keyword evidence="3" id="KW-1185">Reference proteome</keyword>
<evidence type="ECO:0000256" key="1">
    <source>
        <dbReference type="SAM" id="SignalP"/>
    </source>
</evidence>
<protein>
    <submittedName>
        <fullName evidence="2">Histidine phosphatase family protein</fullName>
    </submittedName>
</protein>
<dbReference type="InterPro" id="IPR013078">
    <property type="entry name" value="His_Pase_superF_clade-1"/>
</dbReference>
<feature type="signal peptide" evidence="1">
    <location>
        <begin position="1"/>
        <end position="19"/>
    </location>
</feature>